<evidence type="ECO:0000256" key="22">
    <source>
        <dbReference type="RuleBase" id="RU003515"/>
    </source>
</evidence>
<dbReference type="InterPro" id="IPR022898">
    <property type="entry name" value="RNase_HII"/>
</dbReference>
<keyword evidence="16" id="KW-0068">Autocatalytic cleavage</keyword>
<feature type="domain" description="DOD-type homing endonuclease" evidence="23">
    <location>
        <begin position="170"/>
        <end position="305"/>
    </location>
</feature>
<name>A0A2M7UF29_9BACT</name>
<keyword evidence="12" id="KW-0479">Metal-binding</keyword>
<dbReference type="GO" id="GO:0003908">
    <property type="term" value="F:methylated-DNA-[protein]-cysteine S-methyltransferase activity"/>
    <property type="evidence" value="ECO:0007669"/>
    <property type="project" value="UniProtKB-EC"/>
</dbReference>
<dbReference type="CDD" id="cd07182">
    <property type="entry name" value="RNase_HII_bacteria_HII_like"/>
    <property type="match status" value="1"/>
</dbReference>
<dbReference type="GO" id="GO:0004523">
    <property type="term" value="F:RNA-DNA hybrid ribonuclease activity"/>
    <property type="evidence" value="ECO:0007669"/>
    <property type="project" value="UniProtKB-EC"/>
</dbReference>
<keyword evidence="10" id="KW-0808">Transferase</keyword>
<dbReference type="PROSITE" id="PS51975">
    <property type="entry name" value="RNASE_H_2"/>
    <property type="match status" value="1"/>
</dbReference>
<sequence length="645" mass="74947">MFSYREKQVFKKYPVVAGIDEVGRGCERIDAEVLTNNGWKFYSKITLKDKVLSYTSNGHIKWQKIGKIIEKDFEGNLIELKNRGIDIVVTPDHHFTVLRRVFKRDKEDNNKLKLIGYKSRKERKIVTEINANDFLPRGGKWGGVDNKSFNLSKTDKNKRKLIDMKLWVSFLGIFLSEGSVYYDEKKGSYRITISQYENASQSRYKKIYYLLKKLPFRFSRFKTGFKCYSKQLYEYLKQFGICYDKFIPKNIKDLPPEFLNILIDWMILGDGSCYTGKNRKEICTYYTTSDKLKDDFEEILLKAGWTYHTVTRTLKDSFIEGRLIKKENKVPCFEIRLRRNNKAHVKFLHRSKIFYKGKVFCLQLSQYHNFYVRRNGTGYFTGNSLAGPVTAAVVALKKEVKIKGVKDSKLLSAKQREEIFKRVKDNPAIEWRVSHIYPTVIDRINIWQATLLAWKRSLKKLALSPAFLFLDGNQTIPRLKIGQSPIVGGDQKIFLLSLASIIAKVSRDRLMERMDRKYPPYGFGRHKGYGTKYHLAALEKYGPSEIHRKSFRPVFDNLAFRDKVYYVVSRIPKGQTATYKEVAEKIGAPRAYRAVGNVLNKNPYGWVPCHRVVRSDGQVGGFARGTAIKIEELKKECCILKKSVI</sequence>
<evidence type="ECO:0000256" key="14">
    <source>
        <dbReference type="ARBA" id="ARBA00022763"/>
    </source>
</evidence>
<dbReference type="SUPFAM" id="SSF46767">
    <property type="entry name" value="Methylated DNA-protein cysteine methyltransferase, C-terminal domain"/>
    <property type="match status" value="1"/>
</dbReference>
<dbReference type="PANTHER" id="PTHR10954">
    <property type="entry name" value="RIBONUCLEASE H2 SUBUNIT A"/>
    <property type="match status" value="1"/>
</dbReference>
<keyword evidence="11 22" id="KW-0540">Nuclease</keyword>
<keyword evidence="9" id="KW-0489">Methyltransferase</keyword>
<dbReference type="CDD" id="cd06445">
    <property type="entry name" value="ATase"/>
    <property type="match status" value="1"/>
</dbReference>
<evidence type="ECO:0000256" key="7">
    <source>
        <dbReference type="ARBA" id="ARBA00007383"/>
    </source>
</evidence>
<evidence type="ECO:0000256" key="18">
    <source>
        <dbReference type="ARBA" id="ARBA00023204"/>
    </source>
</evidence>
<dbReference type="NCBIfam" id="TIGR00589">
    <property type="entry name" value="ogt"/>
    <property type="match status" value="1"/>
</dbReference>
<dbReference type="GO" id="GO:0046872">
    <property type="term" value="F:metal ion binding"/>
    <property type="evidence" value="ECO:0007669"/>
    <property type="project" value="UniProtKB-KW"/>
</dbReference>
<keyword evidence="8" id="KW-0963">Cytoplasm</keyword>
<protein>
    <recommendedName>
        <fullName evidence="22">Ribonuclease</fullName>
        <ecNumber evidence="22">3.1.26.4</ecNumber>
    </recommendedName>
</protein>
<evidence type="ECO:0000313" key="26">
    <source>
        <dbReference type="Proteomes" id="UP000231688"/>
    </source>
</evidence>
<dbReference type="EMBL" id="PFOH01000020">
    <property type="protein sequence ID" value="PIZ69789.1"/>
    <property type="molecule type" value="Genomic_DNA"/>
</dbReference>
<gene>
    <name evidence="25" type="ORF">COY10_00820</name>
</gene>
<evidence type="ECO:0000256" key="16">
    <source>
        <dbReference type="ARBA" id="ARBA00022813"/>
    </source>
</evidence>
<evidence type="ECO:0000256" key="4">
    <source>
        <dbReference type="ARBA" id="ARBA00001946"/>
    </source>
</evidence>
<comment type="similarity">
    <text evidence="7 22">Belongs to the RNase HII family.</text>
</comment>
<dbReference type="NCBIfam" id="NF000595">
    <property type="entry name" value="PRK00015.1-3"/>
    <property type="match status" value="1"/>
</dbReference>
<evidence type="ECO:0000256" key="1">
    <source>
        <dbReference type="ARBA" id="ARBA00000077"/>
    </source>
</evidence>
<dbReference type="PROSITE" id="PS50817">
    <property type="entry name" value="INTEIN_N_TER"/>
    <property type="match status" value="1"/>
</dbReference>
<evidence type="ECO:0000256" key="12">
    <source>
        <dbReference type="ARBA" id="ARBA00022723"/>
    </source>
</evidence>
<dbReference type="InterPro" id="IPR004042">
    <property type="entry name" value="Intein_endonuc_central"/>
</dbReference>
<evidence type="ECO:0000256" key="11">
    <source>
        <dbReference type="ARBA" id="ARBA00022722"/>
    </source>
</evidence>
<dbReference type="InterPro" id="IPR014048">
    <property type="entry name" value="MethylDNA_cys_MeTrfase_DNA-bd"/>
</dbReference>
<dbReference type="InterPro" id="IPR012337">
    <property type="entry name" value="RNaseH-like_sf"/>
</dbReference>
<dbReference type="Pfam" id="PF01035">
    <property type="entry name" value="DNA_binding_1"/>
    <property type="match status" value="1"/>
</dbReference>
<dbReference type="InterPro" id="IPR024567">
    <property type="entry name" value="RNase_HII/HIII_dom"/>
</dbReference>
<dbReference type="PANTHER" id="PTHR10954:SF18">
    <property type="entry name" value="RIBONUCLEASE HII"/>
    <property type="match status" value="1"/>
</dbReference>
<evidence type="ECO:0000256" key="21">
    <source>
        <dbReference type="PROSITE-ProRule" id="PRU01319"/>
    </source>
</evidence>
<dbReference type="Gene3D" id="2.170.16.10">
    <property type="entry name" value="Hedgehog/Intein (Hint) domain"/>
    <property type="match status" value="1"/>
</dbReference>
<dbReference type="InterPro" id="IPR001352">
    <property type="entry name" value="RNase_HII/HIII"/>
</dbReference>
<evidence type="ECO:0000256" key="5">
    <source>
        <dbReference type="ARBA" id="ARBA00004065"/>
    </source>
</evidence>
<dbReference type="AlphaFoldDB" id="A0A2M7UF29"/>
<keyword evidence="15 22" id="KW-0378">Hydrolase</keyword>
<dbReference type="GO" id="GO:0032299">
    <property type="term" value="C:ribonuclease H2 complex"/>
    <property type="evidence" value="ECO:0007669"/>
    <property type="project" value="TreeGrafter"/>
</dbReference>
<comment type="function">
    <text evidence="5 22">Endonuclease that specifically degrades the RNA of RNA-DNA hybrids.</text>
</comment>
<dbReference type="GO" id="GO:0032259">
    <property type="term" value="P:methylation"/>
    <property type="evidence" value="ECO:0007669"/>
    <property type="project" value="UniProtKB-KW"/>
</dbReference>
<organism evidence="25 26">
    <name type="scientific">Candidatus Portnoybacteria bacterium CG_4_10_14_0_2_um_filter_43_36</name>
    <dbReference type="NCBI Taxonomy" id="1974798"/>
    <lineage>
        <taxon>Bacteria</taxon>
        <taxon>Candidatus Portnoyibacteriota</taxon>
    </lineage>
</organism>
<evidence type="ECO:0000256" key="20">
    <source>
        <dbReference type="ARBA" id="ARBA00049348"/>
    </source>
</evidence>
<dbReference type="Proteomes" id="UP000231688">
    <property type="component" value="Unassembled WGS sequence"/>
</dbReference>
<accession>A0A2M7UF29</accession>
<evidence type="ECO:0000256" key="17">
    <source>
        <dbReference type="ARBA" id="ARBA00023000"/>
    </source>
</evidence>
<keyword evidence="13 22" id="KW-0255">Endonuclease</keyword>
<comment type="cofactor">
    <cofactor evidence="4">
        <name>Mg(2+)</name>
        <dbReference type="ChEBI" id="CHEBI:18420"/>
    </cofactor>
</comment>
<comment type="caution">
    <text evidence="25">The sequence shown here is derived from an EMBL/GenBank/DDBJ whole genome shotgun (WGS) entry which is preliminary data.</text>
</comment>
<evidence type="ECO:0000256" key="3">
    <source>
        <dbReference type="ARBA" id="ARBA00001936"/>
    </source>
</evidence>
<evidence type="ECO:0000256" key="9">
    <source>
        <dbReference type="ARBA" id="ARBA00022603"/>
    </source>
</evidence>
<evidence type="ECO:0000313" key="25">
    <source>
        <dbReference type="EMBL" id="PIZ69789.1"/>
    </source>
</evidence>
<dbReference type="InterPro" id="IPR027434">
    <property type="entry name" value="Homing_endonucl"/>
</dbReference>
<dbReference type="Gene3D" id="3.30.420.10">
    <property type="entry name" value="Ribonuclease H-like superfamily/Ribonuclease H"/>
    <property type="match status" value="1"/>
</dbReference>
<evidence type="ECO:0000259" key="23">
    <source>
        <dbReference type="PROSITE" id="PS50819"/>
    </source>
</evidence>
<keyword evidence="17" id="KW-0651">Protein splicing</keyword>
<comment type="catalytic activity">
    <reaction evidence="2">
        <text>a 4-O-methyl-thymidine in DNA + L-cysteinyl-[protein] = a thymidine in DNA + S-methyl-L-cysteinyl-[protein]</text>
        <dbReference type="Rhea" id="RHEA:53428"/>
        <dbReference type="Rhea" id="RHEA-COMP:10131"/>
        <dbReference type="Rhea" id="RHEA-COMP:10132"/>
        <dbReference type="Rhea" id="RHEA-COMP:13555"/>
        <dbReference type="Rhea" id="RHEA-COMP:13556"/>
        <dbReference type="ChEBI" id="CHEBI:29950"/>
        <dbReference type="ChEBI" id="CHEBI:82612"/>
        <dbReference type="ChEBI" id="CHEBI:137386"/>
        <dbReference type="ChEBI" id="CHEBI:137387"/>
        <dbReference type="EC" id="2.1.1.63"/>
    </reaction>
</comment>
<keyword evidence="19" id="KW-0464">Manganese</keyword>
<dbReference type="EC" id="3.1.26.4" evidence="22"/>
<evidence type="ECO:0000259" key="24">
    <source>
        <dbReference type="PROSITE" id="PS51975"/>
    </source>
</evidence>
<dbReference type="PROSITE" id="PS50819">
    <property type="entry name" value="INTEIN_ENDONUCLEASE"/>
    <property type="match status" value="1"/>
</dbReference>
<dbReference type="GO" id="GO:0005737">
    <property type="term" value="C:cytoplasm"/>
    <property type="evidence" value="ECO:0007669"/>
    <property type="project" value="UniProtKB-SubCell"/>
</dbReference>
<evidence type="ECO:0000256" key="8">
    <source>
        <dbReference type="ARBA" id="ARBA00022490"/>
    </source>
</evidence>
<feature type="domain" description="RNase H type-2" evidence="24">
    <location>
        <begin position="372"/>
        <end position="563"/>
    </location>
</feature>
<dbReference type="Gene3D" id="1.10.10.10">
    <property type="entry name" value="Winged helix-like DNA-binding domain superfamily/Winged helix DNA-binding domain"/>
    <property type="match status" value="1"/>
</dbReference>
<dbReference type="InterPro" id="IPR006141">
    <property type="entry name" value="Intein_N"/>
</dbReference>
<evidence type="ECO:0000256" key="13">
    <source>
        <dbReference type="ARBA" id="ARBA00022759"/>
    </source>
</evidence>
<dbReference type="InterPro" id="IPR036388">
    <property type="entry name" value="WH-like_DNA-bd_sf"/>
</dbReference>
<keyword evidence="14" id="KW-0227">DNA damage</keyword>
<comment type="caution">
    <text evidence="21">Lacks conserved residue(s) required for the propagation of feature annotation.</text>
</comment>
<evidence type="ECO:0000256" key="2">
    <source>
        <dbReference type="ARBA" id="ARBA00001286"/>
    </source>
</evidence>
<keyword evidence="18" id="KW-0234">DNA repair</keyword>
<dbReference type="Pfam" id="PF01351">
    <property type="entry name" value="RNase_HII"/>
    <property type="match status" value="1"/>
</dbReference>
<dbReference type="Gene3D" id="3.10.28.10">
    <property type="entry name" value="Homing endonucleases"/>
    <property type="match status" value="1"/>
</dbReference>
<evidence type="ECO:0000256" key="19">
    <source>
        <dbReference type="ARBA" id="ARBA00023211"/>
    </source>
</evidence>
<dbReference type="InterPro" id="IPR036397">
    <property type="entry name" value="RNaseH_sf"/>
</dbReference>
<reference evidence="26" key="1">
    <citation type="submission" date="2017-09" db="EMBL/GenBank/DDBJ databases">
        <title>Depth-based differentiation of microbial function through sediment-hosted aquifers and enrichment of novel symbionts in the deep terrestrial subsurface.</title>
        <authorList>
            <person name="Probst A.J."/>
            <person name="Ladd B."/>
            <person name="Jarett J.K."/>
            <person name="Geller-Mcgrath D.E."/>
            <person name="Sieber C.M.K."/>
            <person name="Emerson J.B."/>
            <person name="Anantharaman K."/>
            <person name="Thomas B.C."/>
            <person name="Malmstrom R."/>
            <person name="Stieglmeier M."/>
            <person name="Klingl A."/>
            <person name="Woyke T."/>
            <person name="Ryan C.M."/>
            <person name="Banfield J.F."/>
        </authorList>
    </citation>
    <scope>NUCLEOTIDE SEQUENCE [LARGE SCALE GENOMIC DNA]</scope>
</reference>
<comment type="subcellular location">
    <subcellularLocation>
        <location evidence="6">Cytoplasm</location>
    </subcellularLocation>
</comment>
<evidence type="ECO:0000256" key="15">
    <source>
        <dbReference type="ARBA" id="ARBA00022801"/>
    </source>
</evidence>
<dbReference type="InterPro" id="IPR001497">
    <property type="entry name" value="MethylDNA_cys_MeTrfase_AS"/>
</dbReference>
<evidence type="ECO:0000256" key="10">
    <source>
        <dbReference type="ARBA" id="ARBA00022679"/>
    </source>
</evidence>
<dbReference type="SUPFAM" id="SSF51294">
    <property type="entry name" value="Hedgehog/intein (Hint) domain"/>
    <property type="match status" value="1"/>
</dbReference>
<proteinExistence type="inferred from homology"/>
<dbReference type="GO" id="GO:0016539">
    <property type="term" value="P:intein-mediated protein splicing"/>
    <property type="evidence" value="ECO:0007669"/>
    <property type="project" value="InterPro"/>
</dbReference>
<evidence type="ECO:0000256" key="6">
    <source>
        <dbReference type="ARBA" id="ARBA00004496"/>
    </source>
</evidence>
<dbReference type="SUPFAM" id="SSF55608">
    <property type="entry name" value="Homing endonucleases"/>
    <property type="match status" value="1"/>
</dbReference>
<dbReference type="GO" id="GO:0003723">
    <property type="term" value="F:RNA binding"/>
    <property type="evidence" value="ECO:0007669"/>
    <property type="project" value="UniProtKB-UniRule"/>
</dbReference>
<comment type="catalytic activity">
    <reaction evidence="20">
        <text>a 6-O-methyl-2'-deoxyguanosine in DNA + L-cysteinyl-[protein] = S-methyl-L-cysteinyl-[protein] + a 2'-deoxyguanosine in DNA</text>
        <dbReference type="Rhea" id="RHEA:24000"/>
        <dbReference type="Rhea" id="RHEA-COMP:10131"/>
        <dbReference type="Rhea" id="RHEA-COMP:10132"/>
        <dbReference type="Rhea" id="RHEA-COMP:11367"/>
        <dbReference type="Rhea" id="RHEA-COMP:11368"/>
        <dbReference type="ChEBI" id="CHEBI:29950"/>
        <dbReference type="ChEBI" id="CHEBI:82612"/>
        <dbReference type="ChEBI" id="CHEBI:85445"/>
        <dbReference type="ChEBI" id="CHEBI:85448"/>
        <dbReference type="EC" id="2.1.1.63"/>
    </reaction>
</comment>
<dbReference type="SUPFAM" id="SSF53098">
    <property type="entry name" value="Ribonuclease H-like"/>
    <property type="match status" value="1"/>
</dbReference>
<dbReference type="GO" id="GO:0043137">
    <property type="term" value="P:DNA replication, removal of RNA primer"/>
    <property type="evidence" value="ECO:0007669"/>
    <property type="project" value="TreeGrafter"/>
</dbReference>
<dbReference type="InterPro" id="IPR036217">
    <property type="entry name" value="MethylDNA_cys_MeTrfase_DNAb"/>
</dbReference>
<dbReference type="GO" id="GO:0006298">
    <property type="term" value="P:mismatch repair"/>
    <property type="evidence" value="ECO:0007669"/>
    <property type="project" value="TreeGrafter"/>
</dbReference>
<dbReference type="InterPro" id="IPR036844">
    <property type="entry name" value="Hint_dom_sf"/>
</dbReference>
<comment type="cofactor">
    <cofactor evidence="3">
        <name>Mn(2+)</name>
        <dbReference type="ChEBI" id="CHEBI:29035"/>
    </cofactor>
</comment>
<comment type="catalytic activity">
    <reaction evidence="1 22">
        <text>Endonucleolytic cleavage to 5'-phosphomonoester.</text>
        <dbReference type="EC" id="3.1.26.4"/>
    </reaction>
</comment>
<dbReference type="PROSITE" id="PS00374">
    <property type="entry name" value="MGMT"/>
    <property type="match status" value="1"/>
</dbReference>